<dbReference type="AlphaFoldDB" id="A0A9D4F7W7"/>
<gene>
    <name evidence="1" type="ORF">DPMN_146049</name>
</gene>
<evidence type="ECO:0000313" key="1">
    <source>
        <dbReference type="EMBL" id="KAH3792553.1"/>
    </source>
</evidence>
<dbReference type="Proteomes" id="UP000828390">
    <property type="component" value="Unassembled WGS sequence"/>
</dbReference>
<proteinExistence type="predicted"/>
<name>A0A9D4F7W7_DREPO</name>
<dbReference type="EMBL" id="JAIWYP010000007">
    <property type="protein sequence ID" value="KAH3792553.1"/>
    <property type="molecule type" value="Genomic_DNA"/>
</dbReference>
<protein>
    <submittedName>
        <fullName evidence="1">Uncharacterized protein</fullName>
    </submittedName>
</protein>
<reference evidence="1" key="1">
    <citation type="journal article" date="2019" name="bioRxiv">
        <title>The Genome of the Zebra Mussel, Dreissena polymorpha: A Resource for Invasive Species Research.</title>
        <authorList>
            <person name="McCartney M.A."/>
            <person name="Auch B."/>
            <person name="Kono T."/>
            <person name="Mallez S."/>
            <person name="Zhang Y."/>
            <person name="Obille A."/>
            <person name="Becker A."/>
            <person name="Abrahante J.E."/>
            <person name="Garbe J."/>
            <person name="Badalamenti J.P."/>
            <person name="Herman A."/>
            <person name="Mangelson H."/>
            <person name="Liachko I."/>
            <person name="Sullivan S."/>
            <person name="Sone E.D."/>
            <person name="Koren S."/>
            <person name="Silverstein K.A.T."/>
            <person name="Beckman K.B."/>
            <person name="Gohl D.M."/>
        </authorList>
    </citation>
    <scope>NUCLEOTIDE SEQUENCE</scope>
    <source>
        <strain evidence="1">Duluth1</strain>
        <tissue evidence="1">Whole animal</tissue>
    </source>
</reference>
<reference evidence="1" key="2">
    <citation type="submission" date="2020-11" db="EMBL/GenBank/DDBJ databases">
        <authorList>
            <person name="McCartney M.A."/>
            <person name="Auch B."/>
            <person name="Kono T."/>
            <person name="Mallez S."/>
            <person name="Becker A."/>
            <person name="Gohl D.M."/>
            <person name="Silverstein K.A.T."/>
            <person name="Koren S."/>
            <person name="Bechman K.B."/>
            <person name="Herman A."/>
            <person name="Abrahante J.E."/>
            <person name="Garbe J."/>
        </authorList>
    </citation>
    <scope>NUCLEOTIDE SEQUENCE</scope>
    <source>
        <strain evidence="1">Duluth1</strain>
        <tissue evidence="1">Whole animal</tissue>
    </source>
</reference>
<evidence type="ECO:0000313" key="2">
    <source>
        <dbReference type="Proteomes" id="UP000828390"/>
    </source>
</evidence>
<keyword evidence="2" id="KW-1185">Reference proteome</keyword>
<accession>A0A9D4F7W7</accession>
<comment type="caution">
    <text evidence="1">The sequence shown here is derived from an EMBL/GenBank/DDBJ whole genome shotgun (WGS) entry which is preliminary data.</text>
</comment>
<organism evidence="1 2">
    <name type="scientific">Dreissena polymorpha</name>
    <name type="common">Zebra mussel</name>
    <name type="synonym">Mytilus polymorpha</name>
    <dbReference type="NCBI Taxonomy" id="45954"/>
    <lineage>
        <taxon>Eukaryota</taxon>
        <taxon>Metazoa</taxon>
        <taxon>Spiralia</taxon>
        <taxon>Lophotrochozoa</taxon>
        <taxon>Mollusca</taxon>
        <taxon>Bivalvia</taxon>
        <taxon>Autobranchia</taxon>
        <taxon>Heteroconchia</taxon>
        <taxon>Euheterodonta</taxon>
        <taxon>Imparidentia</taxon>
        <taxon>Neoheterodontei</taxon>
        <taxon>Myida</taxon>
        <taxon>Dreissenoidea</taxon>
        <taxon>Dreissenidae</taxon>
        <taxon>Dreissena</taxon>
    </lineage>
</organism>
<sequence>MNLRTWTSNSKTLRDIAPREGVLDADDVTTVLGMRWKPEDYTMSFIHRDKPTLHKLTKRDILRY</sequence>